<feature type="transmembrane region" description="Helical" evidence="3">
    <location>
        <begin position="838"/>
        <end position="859"/>
    </location>
</feature>
<dbReference type="Pfam" id="PF10531">
    <property type="entry name" value="SLBB"/>
    <property type="match status" value="6"/>
</dbReference>
<evidence type="ECO:0000313" key="7">
    <source>
        <dbReference type="Proteomes" id="UP000282832"/>
    </source>
</evidence>
<feature type="domain" description="Soluble ligand binding" evidence="5">
    <location>
        <begin position="385"/>
        <end position="426"/>
    </location>
</feature>
<dbReference type="OrthoDB" id="9808948at2"/>
<accession>A0A437PWP7</accession>
<feature type="domain" description="Soluble ligand binding" evidence="5">
    <location>
        <begin position="215"/>
        <end position="263"/>
    </location>
</feature>
<evidence type="ECO:0000256" key="1">
    <source>
        <dbReference type="ARBA" id="ARBA00022729"/>
    </source>
</evidence>
<dbReference type="Gene3D" id="3.30.1950.10">
    <property type="entry name" value="wza like domain"/>
    <property type="match status" value="1"/>
</dbReference>
<feature type="domain" description="Soluble ligand binding" evidence="5">
    <location>
        <begin position="639"/>
        <end position="686"/>
    </location>
</feature>
<keyword evidence="1" id="KW-0732">Signal</keyword>
<evidence type="ECO:0000313" key="6">
    <source>
        <dbReference type="EMBL" id="RVU26695.1"/>
    </source>
</evidence>
<feature type="compositionally biased region" description="Low complexity" evidence="2">
    <location>
        <begin position="50"/>
        <end position="60"/>
    </location>
</feature>
<name>A0A437PWP7_9BACT</name>
<dbReference type="EMBL" id="SACY01000001">
    <property type="protein sequence ID" value="RVU26695.1"/>
    <property type="molecule type" value="Genomic_DNA"/>
</dbReference>
<keyword evidence="3" id="KW-0812">Transmembrane</keyword>
<keyword evidence="7" id="KW-1185">Reference proteome</keyword>
<dbReference type="Gene3D" id="3.10.560.10">
    <property type="entry name" value="Outer membrane lipoprotein wza domain like"/>
    <property type="match status" value="6"/>
</dbReference>
<organism evidence="6 7">
    <name type="scientific">Sandaracinomonas limnophila</name>
    <dbReference type="NCBI Taxonomy" id="1862386"/>
    <lineage>
        <taxon>Bacteria</taxon>
        <taxon>Pseudomonadati</taxon>
        <taxon>Bacteroidota</taxon>
        <taxon>Cytophagia</taxon>
        <taxon>Cytophagales</taxon>
        <taxon>Flectobacillaceae</taxon>
        <taxon>Sandaracinomonas</taxon>
    </lineage>
</organism>
<feature type="region of interest" description="Disordered" evidence="2">
    <location>
        <begin position="50"/>
        <end position="76"/>
    </location>
</feature>
<dbReference type="GO" id="GO:0015159">
    <property type="term" value="F:polysaccharide transmembrane transporter activity"/>
    <property type="evidence" value="ECO:0007669"/>
    <property type="project" value="InterPro"/>
</dbReference>
<reference evidence="6 7" key="1">
    <citation type="submission" date="2019-01" db="EMBL/GenBank/DDBJ databases">
        <authorList>
            <person name="Chen W.-M."/>
        </authorList>
    </citation>
    <scope>NUCLEOTIDE SEQUENCE [LARGE SCALE GENOMIC DNA]</scope>
    <source>
        <strain evidence="6 7">FSY-15</strain>
    </source>
</reference>
<dbReference type="InterPro" id="IPR003715">
    <property type="entry name" value="Poly_export_N"/>
</dbReference>
<comment type="caution">
    <text evidence="6">The sequence shown here is derived from an EMBL/GenBank/DDBJ whole genome shotgun (WGS) entry which is preliminary data.</text>
</comment>
<dbReference type="Pfam" id="PF02563">
    <property type="entry name" value="Poly_export"/>
    <property type="match status" value="1"/>
</dbReference>
<dbReference type="PANTHER" id="PTHR33619">
    <property type="entry name" value="POLYSACCHARIDE EXPORT PROTEIN GFCE-RELATED"/>
    <property type="match status" value="1"/>
</dbReference>
<keyword evidence="3" id="KW-1133">Transmembrane helix</keyword>
<feature type="domain" description="Soluble ligand binding" evidence="5">
    <location>
        <begin position="299"/>
        <end position="344"/>
    </location>
</feature>
<feature type="compositionally biased region" description="Basic and acidic residues" evidence="2">
    <location>
        <begin position="504"/>
        <end position="516"/>
    </location>
</feature>
<feature type="domain" description="Polysaccharide export protein N-terminal" evidence="4">
    <location>
        <begin position="121"/>
        <end position="185"/>
    </location>
</feature>
<feature type="region of interest" description="Disordered" evidence="2">
    <location>
        <begin position="484"/>
        <end position="524"/>
    </location>
</feature>
<feature type="domain" description="Soluble ligand binding" evidence="5">
    <location>
        <begin position="550"/>
        <end position="584"/>
    </location>
</feature>
<dbReference type="PANTHER" id="PTHR33619:SF3">
    <property type="entry name" value="POLYSACCHARIDE EXPORT PROTEIN GFCE-RELATED"/>
    <property type="match status" value="1"/>
</dbReference>
<feature type="domain" description="Soluble ligand binding" evidence="5">
    <location>
        <begin position="757"/>
        <end position="799"/>
    </location>
</feature>
<evidence type="ECO:0000259" key="4">
    <source>
        <dbReference type="Pfam" id="PF02563"/>
    </source>
</evidence>
<protein>
    <submittedName>
        <fullName evidence="6">Uncharacterized protein</fullName>
    </submittedName>
</protein>
<dbReference type="InterPro" id="IPR019554">
    <property type="entry name" value="Soluble_ligand-bd"/>
</dbReference>
<sequence>MQSNQKFKKVNRFFTILSILFFTVSAKIYSQVLPYSMNNLSPVGNGLNLNNTLQNPTKPNVKPRELSNNGTGKPIKDSLTISGKNYISEVNPKDTLQKYIFGKSIFTNKNLYFEPNLKIATPSNYIVGPDDELIVDIYGYSEDHYTLSVNAEGTVKIPKIGNVHVGGLTIQEVKRKIVSKLSKIFLGLKSEGSGASATNLYASITLGNIRQINVLVQGEVENPGIYTVPSLAKAMNLLYLAGGPTTQGTFRKIELIRNNKVIGTIDLYDYLLGGILKNDFTLEDRDILKVGLYQNRINIIGKIKRPMLYEFVENETLEKAINLFGGGFSEDAYTANVKITRFTNKERKVLDVNTELSGSFLLKAGDQISIEGITENRYENRLNIFGEVWRPGYYSLENCPTLLSLISKSGGFKENAFTSRILIKRLKNDNTFENLAVNYNDLLSKKSEDINLKREDEIFVSGIDNLKENFTVTIHGEINTKIESKNKSDKTSKSISSKLQTASEKIDENKFEENNKNGENNLNTENEINSNLISEESNNKLLERQNKLTIPFINNMTVEDLILKAGGLRESANLGIVEIVRRNKSFTEDNLIQNKIGEIFKFSINKDLNLDQNASKFKLEPFDEVFIRSSSTYQIQQFVTVKGEIKYPGVYGLEIKDEKISSLITRAGNPTLIANLEGASLLRKRKKSDFERSLREDQLNNLNNSSSQIKSNDKNNSIEFEKIGIDLNNLLKNPGGVDDLTVEDGDVIDIPILKQTVKISGEVIHPTTVAYKSNFNFKDYINHSGGFTQKSARKRAYVIYANGNIDRARSFLIFKSYPKIKPGSEIIIPTMTKNAQQVASMVNIYTGTITSLISLYLLVQATTK</sequence>
<gene>
    <name evidence="6" type="ORF">EOJ36_01485</name>
</gene>
<dbReference type="InterPro" id="IPR049712">
    <property type="entry name" value="Poly_export"/>
</dbReference>
<proteinExistence type="predicted"/>
<dbReference type="Proteomes" id="UP000282832">
    <property type="component" value="Unassembled WGS sequence"/>
</dbReference>
<keyword evidence="3" id="KW-0472">Membrane</keyword>
<dbReference type="AlphaFoldDB" id="A0A437PWP7"/>
<dbReference type="RefSeq" id="WP_127802247.1">
    <property type="nucleotide sequence ID" value="NZ_SACY01000001.1"/>
</dbReference>
<evidence type="ECO:0000259" key="5">
    <source>
        <dbReference type="Pfam" id="PF10531"/>
    </source>
</evidence>
<evidence type="ECO:0000256" key="3">
    <source>
        <dbReference type="SAM" id="Phobius"/>
    </source>
</evidence>
<evidence type="ECO:0000256" key="2">
    <source>
        <dbReference type="SAM" id="MobiDB-lite"/>
    </source>
</evidence>